<dbReference type="InterPro" id="IPR039100">
    <property type="entry name" value="Sdo1/SBDS-like"/>
</dbReference>
<feature type="compositionally biased region" description="Basic and acidic residues" evidence="1">
    <location>
        <begin position="226"/>
        <end position="237"/>
    </location>
</feature>
<feature type="domain" description="Ribosome maturation protein SDO1/SBDS N-terminal" evidence="2">
    <location>
        <begin position="13"/>
        <end position="98"/>
    </location>
</feature>
<feature type="compositionally biased region" description="Basic residues" evidence="1">
    <location>
        <begin position="279"/>
        <end position="288"/>
    </location>
</feature>
<dbReference type="Gene3D" id="3.30.1250.10">
    <property type="entry name" value="Ribosome maturation protein SBDS, N-terminal domain"/>
    <property type="match status" value="1"/>
</dbReference>
<accession>A0A6V3TBP9</accession>
<feature type="region of interest" description="Disordered" evidence="1">
    <location>
        <begin position="226"/>
        <end position="288"/>
    </location>
</feature>
<dbReference type="Pfam" id="PF01172">
    <property type="entry name" value="SBDS_N"/>
    <property type="match status" value="1"/>
</dbReference>
<protein>
    <recommendedName>
        <fullName evidence="2">Ribosome maturation protein SDO1/SBDS N-terminal domain-containing protein</fullName>
    </recommendedName>
</protein>
<dbReference type="SUPFAM" id="SSF109728">
    <property type="entry name" value="Hypothetical protein AF0491, middle domain"/>
    <property type="match status" value="1"/>
</dbReference>
<dbReference type="PANTHER" id="PTHR10927">
    <property type="entry name" value="RIBOSOME MATURATION PROTEIN SBDS"/>
    <property type="match status" value="1"/>
</dbReference>
<proteinExistence type="predicted"/>
<dbReference type="Gene3D" id="1.10.10.900">
    <property type="entry name" value="SBDS protein C-terminal domain, subdomain 1"/>
    <property type="match status" value="1"/>
</dbReference>
<dbReference type="SUPFAM" id="SSF89895">
    <property type="entry name" value="FYSH domain"/>
    <property type="match status" value="1"/>
</dbReference>
<dbReference type="AlphaFoldDB" id="A0A6V3TBP9"/>
<sequence>MSRQKRNTTTSYHLVRLKFGKKTIFELMAHPGAAADFRIGKKSLQEALMVDTVFTNAKKAKVATSSELQTAFGTSDFQEVARRILMEGDAQTTSGERKASAEAIQRQITEFVIRNFVDARTGLRIPASRVQAAMVKFNCDMKEDIVQQARRFVRGAQAKGDLQLRRKEVVHTASFPMFLKGTVLALVEGLGCSILSRSKEKDMFVIELGCLAGELDEVVKKLDRITSQQDRDGETKSRGKARRGARKSQQNETEASPSGGKGRRNKGKAANTKEDGKRRSARRSKRTR</sequence>
<dbReference type="InterPro" id="IPR036786">
    <property type="entry name" value="Ribosome_mat_SBDS_N_sf"/>
</dbReference>
<name>A0A6V3TBP9_9EUKA</name>
<evidence type="ECO:0000313" key="4">
    <source>
        <dbReference type="EMBL" id="CAE0680421.1"/>
    </source>
</evidence>
<dbReference type="PANTHER" id="PTHR10927:SF4">
    <property type="entry name" value="RIBOSOME MATURATION PROTEIN SDO1 HOMOLOG"/>
    <property type="match status" value="1"/>
</dbReference>
<organism evidence="3">
    <name type="scientific">Lotharella globosa</name>
    <dbReference type="NCBI Taxonomy" id="91324"/>
    <lineage>
        <taxon>Eukaryota</taxon>
        <taxon>Sar</taxon>
        <taxon>Rhizaria</taxon>
        <taxon>Cercozoa</taxon>
        <taxon>Chlorarachniophyceae</taxon>
        <taxon>Lotharella</taxon>
    </lineage>
</organism>
<dbReference type="EMBL" id="HBIV01046005">
    <property type="protein sequence ID" value="CAE0680421.1"/>
    <property type="molecule type" value="Transcribed_RNA"/>
</dbReference>
<evidence type="ECO:0000256" key="1">
    <source>
        <dbReference type="SAM" id="MobiDB-lite"/>
    </source>
</evidence>
<dbReference type="EMBL" id="HBIV01046003">
    <property type="protein sequence ID" value="CAE0680419.1"/>
    <property type="molecule type" value="Transcribed_RNA"/>
</dbReference>
<reference evidence="3" key="1">
    <citation type="submission" date="2021-01" db="EMBL/GenBank/DDBJ databases">
        <authorList>
            <person name="Corre E."/>
            <person name="Pelletier E."/>
            <person name="Niang G."/>
            <person name="Scheremetjew M."/>
            <person name="Finn R."/>
            <person name="Kale V."/>
            <person name="Holt S."/>
            <person name="Cochrane G."/>
            <person name="Meng A."/>
            <person name="Brown T."/>
            <person name="Cohen L."/>
        </authorList>
    </citation>
    <scope>NUCLEOTIDE SEQUENCE</scope>
    <source>
        <strain evidence="3">CCCM811</strain>
    </source>
</reference>
<gene>
    <name evidence="3" type="ORF">LGLO00237_LOCUS32205</name>
    <name evidence="4" type="ORF">LGLO00237_LOCUS32207</name>
</gene>
<evidence type="ECO:0000259" key="2">
    <source>
        <dbReference type="Pfam" id="PF01172"/>
    </source>
</evidence>
<dbReference type="InterPro" id="IPR019783">
    <property type="entry name" value="SDO1/SBDS_N"/>
</dbReference>
<evidence type="ECO:0000313" key="3">
    <source>
        <dbReference type="EMBL" id="CAE0680419.1"/>
    </source>
</evidence>
<dbReference type="InterPro" id="IPR037188">
    <property type="entry name" value="Sdo1/SBDS_central_sf"/>
</dbReference>